<evidence type="ECO:0000313" key="3">
    <source>
        <dbReference type="Proteomes" id="UP001165083"/>
    </source>
</evidence>
<protein>
    <submittedName>
        <fullName evidence="2">Unnamed protein product</fullName>
    </submittedName>
</protein>
<evidence type="ECO:0000256" key="1">
    <source>
        <dbReference type="SAM" id="MobiDB-lite"/>
    </source>
</evidence>
<organism evidence="2 3">
    <name type="scientific">Phytophthora lilii</name>
    <dbReference type="NCBI Taxonomy" id="2077276"/>
    <lineage>
        <taxon>Eukaryota</taxon>
        <taxon>Sar</taxon>
        <taxon>Stramenopiles</taxon>
        <taxon>Oomycota</taxon>
        <taxon>Peronosporomycetes</taxon>
        <taxon>Peronosporales</taxon>
        <taxon>Peronosporaceae</taxon>
        <taxon>Phytophthora</taxon>
    </lineage>
</organism>
<dbReference type="EMBL" id="BSXW01000254">
    <property type="protein sequence ID" value="GMF16529.1"/>
    <property type="molecule type" value="Genomic_DNA"/>
</dbReference>
<reference evidence="2" key="1">
    <citation type="submission" date="2023-04" db="EMBL/GenBank/DDBJ databases">
        <title>Phytophthora lilii NBRC 32176.</title>
        <authorList>
            <person name="Ichikawa N."/>
            <person name="Sato H."/>
            <person name="Tonouchi N."/>
        </authorList>
    </citation>
    <scope>NUCLEOTIDE SEQUENCE</scope>
    <source>
        <strain evidence="2">NBRC 32176</strain>
    </source>
</reference>
<accession>A0A9W6TPL5</accession>
<evidence type="ECO:0000313" key="2">
    <source>
        <dbReference type="EMBL" id="GMF16529.1"/>
    </source>
</evidence>
<name>A0A9W6TPL5_9STRA</name>
<dbReference type="Proteomes" id="UP001165083">
    <property type="component" value="Unassembled WGS sequence"/>
</dbReference>
<feature type="compositionally biased region" description="Basic and acidic residues" evidence="1">
    <location>
        <begin position="93"/>
        <end position="102"/>
    </location>
</feature>
<keyword evidence="3" id="KW-1185">Reference proteome</keyword>
<feature type="region of interest" description="Disordered" evidence="1">
    <location>
        <begin position="82"/>
        <end position="102"/>
    </location>
</feature>
<proteinExistence type="predicted"/>
<sequence length="121" mass="13333">MHLTAGLAFFVQPAEDLESLDATLTFLDGGLGQSDTGLPVDDEVGALSSTGNEDLDYNQLLDALCGLDSGLPADQFVALSPTNKTKKRRRRKEFNPREEHQAELAGLRDEVEELEIVLKWF</sequence>
<dbReference type="AlphaFoldDB" id="A0A9W6TPL5"/>
<comment type="caution">
    <text evidence="2">The sequence shown here is derived from an EMBL/GenBank/DDBJ whole genome shotgun (WGS) entry which is preliminary data.</text>
</comment>
<gene>
    <name evidence="2" type="ORF">Plil01_000590800</name>
</gene>